<dbReference type="RefSeq" id="WP_003839105.1">
    <property type="nucleotide sequence ID" value="NC_013714.1"/>
</dbReference>
<dbReference type="Proteomes" id="UP000008693">
    <property type="component" value="Chromosome"/>
</dbReference>
<keyword evidence="1" id="KW-0812">Transmembrane</keyword>
<keyword evidence="1" id="KW-0472">Membrane</keyword>
<proteinExistence type="predicted"/>
<dbReference type="EMBL" id="CP001750">
    <property type="protein sequence ID" value="ADB10318.1"/>
    <property type="molecule type" value="Genomic_DNA"/>
</dbReference>
<dbReference type="KEGG" id="bde:BDP_1727"/>
<organism evidence="2 3">
    <name type="scientific">Bifidobacterium dentium (strain ATCC 27534 / DSM 20436 / JCM 1195 / Bd1)</name>
    <dbReference type="NCBI Taxonomy" id="401473"/>
    <lineage>
        <taxon>Bacteria</taxon>
        <taxon>Bacillati</taxon>
        <taxon>Actinomycetota</taxon>
        <taxon>Actinomycetes</taxon>
        <taxon>Bifidobacteriales</taxon>
        <taxon>Bifidobacteriaceae</taxon>
        <taxon>Bifidobacterium</taxon>
    </lineage>
</organism>
<evidence type="ECO:0000256" key="1">
    <source>
        <dbReference type="SAM" id="Phobius"/>
    </source>
</evidence>
<sequence>MAVFIGFIIGYVIMSAILHPLRALYLISRVAGVCCMFYGVGSLAYPETGFKFLIIGVALFFIPKKLKECNESENE</sequence>
<gene>
    <name evidence="2" type="ordered locus">BDP_1727</name>
</gene>
<protein>
    <submittedName>
        <fullName evidence="2">Uncharacterized protein</fullName>
    </submittedName>
</protein>
<accession>D2Q5V3</accession>
<feature type="transmembrane region" description="Helical" evidence="1">
    <location>
        <begin position="37"/>
        <end position="62"/>
    </location>
</feature>
<keyword evidence="1" id="KW-1133">Transmembrane helix</keyword>
<evidence type="ECO:0000313" key="3">
    <source>
        <dbReference type="Proteomes" id="UP000008693"/>
    </source>
</evidence>
<feature type="transmembrane region" description="Helical" evidence="1">
    <location>
        <begin position="6"/>
        <end position="25"/>
    </location>
</feature>
<dbReference type="AlphaFoldDB" id="D2Q5V3"/>
<evidence type="ECO:0000313" key="2">
    <source>
        <dbReference type="EMBL" id="ADB10318.1"/>
    </source>
</evidence>
<name>D2Q5V3_BIFDB</name>
<keyword evidence="3" id="KW-1185">Reference proteome</keyword>
<dbReference type="GeneID" id="31606887"/>
<reference evidence="2 3" key="1">
    <citation type="journal article" date="2009" name="PLoS Genet.">
        <title>The Bifidobacterium dentium Bd1 genome sequence reflects its genetic adaptation to the human oral cavity.</title>
        <authorList>
            <person name="Ventura M."/>
            <person name="Turroni F."/>
            <person name="Zomer A."/>
            <person name="Foroni E."/>
            <person name="Giubellini V."/>
            <person name="Bottacini F."/>
            <person name="Canchaya C."/>
            <person name="Claesson M.J."/>
            <person name="He F."/>
            <person name="Mantzourani M."/>
            <person name="Mulas L."/>
            <person name="Ferrarini A."/>
            <person name="Gao B."/>
            <person name="Delledonne M."/>
            <person name="Henrissat B."/>
            <person name="Coutinho P."/>
            <person name="Oggioni M."/>
            <person name="Gupta R.S."/>
            <person name="Zhang Z."/>
            <person name="Beighton D."/>
            <person name="Fitzgerald G.F."/>
            <person name="O'Toole P.W."/>
            <person name="van Sinderen D."/>
        </authorList>
    </citation>
    <scope>NUCLEOTIDE SEQUENCE [LARGE SCALE GENOMIC DNA]</scope>
    <source>
        <strain evidence="3">ATCC 27534 / DSM 20436 / JCM 1195 / Bd1</strain>
    </source>
</reference>
<dbReference type="HOGENOM" id="CLU_2663713_0_0_11"/>